<proteinExistence type="predicted"/>
<sequence length="149" mass="17059">MFPSAKRKLAERVDEEHDQDLDATHINNRPFAVRFVAISQNLFQLPPRDEFLVKDDDIPVDDLLKRDGGLYEHRKTKKLYVPTRLRSKLTAWYHGPRGSYSTSYKSALPASAIPVRGLPRAQEDKLKQPFFMSRVSVDYVGPGAFQGQE</sequence>
<gene>
    <name evidence="1" type="ORF">GNI_050860</name>
</gene>
<dbReference type="OrthoDB" id="4369127at2759"/>
<protein>
    <submittedName>
        <fullName evidence="1">Uncharacterized protein</fullName>
    </submittedName>
</protein>
<dbReference type="GeneID" id="22911881"/>
<dbReference type="RefSeq" id="XP_011129759.1">
    <property type="nucleotide sequence ID" value="XM_011131457.1"/>
</dbReference>
<evidence type="ECO:0000313" key="2">
    <source>
        <dbReference type="Proteomes" id="UP000019763"/>
    </source>
</evidence>
<name>A0A023B9E2_GRENI</name>
<dbReference type="AlphaFoldDB" id="A0A023B9E2"/>
<reference evidence="1" key="1">
    <citation type="submission" date="2013-12" db="EMBL/GenBank/DDBJ databases">
        <authorList>
            <person name="Omoto C.K."/>
            <person name="Sibley D."/>
            <person name="Venepally P."/>
            <person name="Hadjithomas M."/>
            <person name="Karamycheva S."/>
            <person name="Brunk B."/>
            <person name="Roos D."/>
            <person name="Caler E."/>
            <person name="Lorenzi H."/>
        </authorList>
    </citation>
    <scope>NUCLEOTIDE SEQUENCE</scope>
</reference>
<dbReference type="VEuPathDB" id="CryptoDB:GNI_050860"/>
<keyword evidence="2" id="KW-1185">Reference proteome</keyword>
<organism evidence="1 2">
    <name type="scientific">Gregarina niphandrodes</name>
    <name type="common">Septate eugregarine</name>
    <dbReference type="NCBI Taxonomy" id="110365"/>
    <lineage>
        <taxon>Eukaryota</taxon>
        <taxon>Sar</taxon>
        <taxon>Alveolata</taxon>
        <taxon>Apicomplexa</taxon>
        <taxon>Conoidasida</taxon>
        <taxon>Gregarinasina</taxon>
        <taxon>Eugregarinorida</taxon>
        <taxon>Gregarinidae</taxon>
        <taxon>Gregarina</taxon>
    </lineage>
</organism>
<comment type="caution">
    <text evidence="1">The sequence shown here is derived from an EMBL/GenBank/DDBJ whole genome shotgun (WGS) entry which is preliminary data.</text>
</comment>
<dbReference type="Proteomes" id="UP000019763">
    <property type="component" value="Unassembled WGS sequence"/>
</dbReference>
<accession>A0A023B9E2</accession>
<evidence type="ECO:0000313" key="1">
    <source>
        <dbReference type="EMBL" id="EZG72701.1"/>
    </source>
</evidence>
<dbReference type="EMBL" id="AFNH02000389">
    <property type="protein sequence ID" value="EZG72701.1"/>
    <property type="molecule type" value="Genomic_DNA"/>
</dbReference>